<evidence type="ECO:0000256" key="4">
    <source>
        <dbReference type="ARBA" id="ARBA00022475"/>
    </source>
</evidence>
<dbReference type="EMBL" id="JBBMRA010000001">
    <property type="protein sequence ID" value="MEM5535244.1"/>
    <property type="molecule type" value="Genomic_DNA"/>
</dbReference>
<evidence type="ECO:0000256" key="1">
    <source>
        <dbReference type="ARBA" id="ARBA00004651"/>
    </source>
</evidence>
<dbReference type="PANTHER" id="PTHR30472">
    <property type="entry name" value="FERRIC ENTEROBACTIN TRANSPORT SYSTEM PERMEASE PROTEIN"/>
    <property type="match status" value="1"/>
</dbReference>
<feature type="transmembrane region" description="Helical" evidence="8">
    <location>
        <begin position="316"/>
        <end position="334"/>
    </location>
</feature>
<evidence type="ECO:0000256" key="3">
    <source>
        <dbReference type="ARBA" id="ARBA00022448"/>
    </source>
</evidence>
<evidence type="ECO:0000256" key="7">
    <source>
        <dbReference type="ARBA" id="ARBA00023136"/>
    </source>
</evidence>
<keyword evidence="7 8" id="KW-0472">Membrane</keyword>
<comment type="caution">
    <text evidence="9">The sequence shown here is derived from an EMBL/GenBank/DDBJ whole genome shotgun (WGS) entry which is preliminary data.</text>
</comment>
<comment type="subcellular location">
    <subcellularLocation>
        <location evidence="1">Cell membrane</location>
        <topology evidence="1">Multi-pass membrane protein</topology>
    </subcellularLocation>
</comment>
<proteinExistence type="inferred from homology"/>
<keyword evidence="10" id="KW-1185">Reference proteome</keyword>
<keyword evidence="6 8" id="KW-1133">Transmembrane helix</keyword>
<evidence type="ECO:0000256" key="5">
    <source>
        <dbReference type="ARBA" id="ARBA00022692"/>
    </source>
</evidence>
<feature type="transmembrane region" description="Helical" evidence="8">
    <location>
        <begin position="151"/>
        <end position="177"/>
    </location>
</feature>
<keyword evidence="3" id="KW-0813">Transport</keyword>
<name>A0ABU9TNE4_9GAMM</name>
<dbReference type="SUPFAM" id="SSF81345">
    <property type="entry name" value="ABC transporter involved in vitamin B12 uptake, BtuC"/>
    <property type="match status" value="1"/>
</dbReference>
<evidence type="ECO:0000256" key="8">
    <source>
        <dbReference type="SAM" id="Phobius"/>
    </source>
</evidence>
<feature type="transmembrane region" description="Helical" evidence="8">
    <location>
        <begin position="199"/>
        <end position="215"/>
    </location>
</feature>
<feature type="transmembrane region" description="Helical" evidence="8">
    <location>
        <begin position="68"/>
        <end position="89"/>
    </location>
</feature>
<dbReference type="RefSeq" id="WP_342853605.1">
    <property type="nucleotide sequence ID" value="NZ_JBBMRA010000001.1"/>
</dbReference>
<dbReference type="Gene3D" id="1.10.3470.10">
    <property type="entry name" value="ABC transporter involved in vitamin B12 uptake, BtuC"/>
    <property type="match status" value="1"/>
</dbReference>
<feature type="transmembrane region" description="Helical" evidence="8">
    <location>
        <begin position="283"/>
        <end position="304"/>
    </location>
</feature>
<dbReference type="Proteomes" id="UP001449225">
    <property type="component" value="Unassembled WGS sequence"/>
</dbReference>
<sequence>MQRSVSLCALALASLLIVCALLSLVLGAMNLPVYDSLLIVVDKLFGANLSQLEDYQQIVVLELRLPRLLLAVFIGAILAQCGAVVQGLFRNPLADPGIIGVSSGAAVGAIVAIVVFPAVWGSWTIPTMAFVGGLLTTLLVYGLAQSKSGTSVLILLLAGVAISAFAGAAIGFLSYFADDASLRELNVWQMGSLTGANDANLWLAFTTMVLLMIAFQRRAQALNALLLGEPEARHLGIDVEQLKLQMIILTAVGVGVAVSCSGIIGFVGLVVPHLVRLATGPNHHFLLPLSALLGAVLLMCSDLLARLVVQPAELPVGLVTVLLGAPFFLILLIQQRKNWS</sequence>
<gene>
    <name evidence="9" type="ORF">WNY58_02450</name>
</gene>
<evidence type="ECO:0000313" key="9">
    <source>
        <dbReference type="EMBL" id="MEM5535244.1"/>
    </source>
</evidence>
<dbReference type="InterPro" id="IPR037294">
    <property type="entry name" value="ABC_BtuC-like"/>
</dbReference>
<evidence type="ECO:0000256" key="2">
    <source>
        <dbReference type="ARBA" id="ARBA00007935"/>
    </source>
</evidence>
<feature type="transmembrane region" description="Helical" evidence="8">
    <location>
        <begin position="247"/>
        <end position="271"/>
    </location>
</feature>
<accession>A0ABU9TNE4</accession>
<keyword evidence="5 8" id="KW-0812">Transmembrane</keyword>
<organism evidence="9 10">
    <name type="scientific">Neptuniibacter pectenicola</name>
    <dbReference type="NCBI Taxonomy" id="1806669"/>
    <lineage>
        <taxon>Bacteria</taxon>
        <taxon>Pseudomonadati</taxon>
        <taxon>Pseudomonadota</taxon>
        <taxon>Gammaproteobacteria</taxon>
        <taxon>Oceanospirillales</taxon>
        <taxon>Oceanospirillaceae</taxon>
        <taxon>Neptuniibacter</taxon>
    </lineage>
</organism>
<feature type="transmembrane region" description="Helical" evidence="8">
    <location>
        <begin position="125"/>
        <end position="144"/>
    </location>
</feature>
<reference evidence="9 10" key="1">
    <citation type="submission" date="2024-03" db="EMBL/GenBank/DDBJ databases">
        <title>Community enrichment and isolation of bacterial strains for fucoidan degradation.</title>
        <authorList>
            <person name="Sichert A."/>
        </authorList>
    </citation>
    <scope>NUCLEOTIDE SEQUENCE [LARGE SCALE GENOMIC DNA]</scope>
    <source>
        <strain evidence="9 10">AS76</strain>
    </source>
</reference>
<dbReference type="InterPro" id="IPR000522">
    <property type="entry name" value="ABC_transptr_permease_BtuC"/>
</dbReference>
<evidence type="ECO:0000256" key="6">
    <source>
        <dbReference type="ARBA" id="ARBA00022989"/>
    </source>
</evidence>
<dbReference type="Pfam" id="PF01032">
    <property type="entry name" value="FecCD"/>
    <property type="match status" value="1"/>
</dbReference>
<protein>
    <submittedName>
        <fullName evidence="9">Iron ABC transporter permease</fullName>
    </submittedName>
</protein>
<keyword evidence="4" id="KW-1003">Cell membrane</keyword>
<dbReference type="PANTHER" id="PTHR30472:SF25">
    <property type="entry name" value="ABC TRANSPORTER PERMEASE PROTEIN MJ0876-RELATED"/>
    <property type="match status" value="1"/>
</dbReference>
<comment type="similarity">
    <text evidence="2">Belongs to the binding-protein-dependent transport system permease family. FecCD subfamily.</text>
</comment>
<feature type="transmembrane region" description="Helical" evidence="8">
    <location>
        <begin position="98"/>
        <end position="119"/>
    </location>
</feature>
<evidence type="ECO:0000313" key="10">
    <source>
        <dbReference type="Proteomes" id="UP001449225"/>
    </source>
</evidence>
<dbReference type="CDD" id="cd06550">
    <property type="entry name" value="TM_ABC_iron-siderophores_like"/>
    <property type="match status" value="1"/>
</dbReference>